<keyword evidence="8" id="KW-1185">Reference proteome</keyword>
<dbReference type="SUPFAM" id="SSF52540">
    <property type="entry name" value="P-loop containing nucleoside triphosphate hydrolases"/>
    <property type="match status" value="1"/>
</dbReference>
<organism evidence="7 8">
    <name type="scientific">Rhodotorula taiwanensis</name>
    <dbReference type="NCBI Taxonomy" id="741276"/>
    <lineage>
        <taxon>Eukaryota</taxon>
        <taxon>Fungi</taxon>
        <taxon>Dikarya</taxon>
        <taxon>Basidiomycota</taxon>
        <taxon>Pucciniomycotina</taxon>
        <taxon>Microbotryomycetes</taxon>
        <taxon>Sporidiobolales</taxon>
        <taxon>Sporidiobolaceae</taxon>
        <taxon>Rhodotorula</taxon>
    </lineage>
</organism>
<dbReference type="Pfam" id="PF23242">
    <property type="entry name" value="AAA_lid_TRIP13_C"/>
    <property type="match status" value="1"/>
</dbReference>
<dbReference type="CDD" id="cd19508">
    <property type="entry name" value="RecA-like_Pch2-like"/>
    <property type="match status" value="1"/>
</dbReference>
<dbReference type="InterPro" id="IPR058249">
    <property type="entry name" value="Pch2_C"/>
</dbReference>
<feature type="domain" description="AAA+ ATPase" evidence="6">
    <location>
        <begin position="298"/>
        <end position="450"/>
    </location>
</feature>
<dbReference type="Proteomes" id="UP000237144">
    <property type="component" value="Unassembled WGS sequence"/>
</dbReference>
<sequence>MPVLEFAPPAPPAVHSSPVKPVARLQSTNFSRNALSSPLSSPAGKDATFKRSSHLGGEARAPGEAQEDDVSMEMALSQETDRRLSLRGGAAERCPDETGREPLTEVRLNGNGVEETAVHPLADEDAQSRNDQDDESVDERAPLHVEVRLQPTSTMRYDVLRNLISKHLHAEYDGLRTHAEVHDWRDVEVLAQHVDRIWIGECAIPGSAVNMEDVSLVIHLYQPPSSSRLTEFSTSPLADEDGDSDVPAASVLELPSLDLEGVWDSLIYDGEIKEKLLNYIYSTMLFSDALVDFNIVTWNRVVLLHGPPGTGKTSLCRALAQKLAIRLSDRYQHGKLVEINSHSLFSKWFSESGKLVQRLFAQVTELVEEEGSFVVVLIDEVESLTAARAGAMSGKEPSDALRVVNALLTQLDKLKHRKNCLVMTTSNLSEAIDNAFIDRADIKQYIGLPPTAAVYWILKTCLEEIMRAELVPTIELEDCETVEIYRSAGSSAAAVQGDRKIKCSLMLYELAEQCQGLSGRSLRRLPVLAHARHIGSHFAFGPKPKLEVWINAMRRCVEEEGKEMDRVRGNA</sequence>
<evidence type="ECO:0000256" key="5">
    <source>
        <dbReference type="SAM" id="MobiDB-lite"/>
    </source>
</evidence>
<dbReference type="InterPro" id="IPR044539">
    <property type="entry name" value="Pch2-like"/>
</dbReference>
<evidence type="ECO:0000256" key="2">
    <source>
        <dbReference type="ARBA" id="ARBA00022741"/>
    </source>
</evidence>
<keyword evidence="3" id="KW-0067">ATP-binding</keyword>
<keyword evidence="2" id="KW-0547">Nucleotide-binding</keyword>
<gene>
    <name evidence="7" type="ORF">BMF94_4625</name>
</gene>
<proteinExistence type="inferred from homology"/>
<evidence type="ECO:0000256" key="3">
    <source>
        <dbReference type="ARBA" id="ARBA00022840"/>
    </source>
</evidence>
<dbReference type="STRING" id="741276.A0A2S5B6A9"/>
<dbReference type="Pfam" id="PF23563">
    <property type="entry name" value="TRIP13_N"/>
    <property type="match status" value="1"/>
</dbReference>
<comment type="similarity">
    <text evidence="1">Belongs to the AAA ATPase family. PCH2 subfamily.</text>
</comment>
<dbReference type="GO" id="GO:0016887">
    <property type="term" value="F:ATP hydrolysis activity"/>
    <property type="evidence" value="ECO:0007669"/>
    <property type="project" value="InterPro"/>
</dbReference>
<dbReference type="InterPro" id="IPR027417">
    <property type="entry name" value="P-loop_NTPase"/>
</dbReference>
<dbReference type="InterPro" id="IPR003593">
    <property type="entry name" value="AAA+_ATPase"/>
</dbReference>
<dbReference type="GO" id="GO:0005524">
    <property type="term" value="F:ATP binding"/>
    <property type="evidence" value="ECO:0007669"/>
    <property type="project" value="UniProtKB-KW"/>
</dbReference>
<dbReference type="Gene3D" id="3.40.50.300">
    <property type="entry name" value="P-loop containing nucleotide triphosphate hydrolases"/>
    <property type="match status" value="1"/>
</dbReference>
<dbReference type="SMART" id="SM00382">
    <property type="entry name" value="AAA"/>
    <property type="match status" value="1"/>
</dbReference>
<dbReference type="Pfam" id="PF00004">
    <property type="entry name" value="AAA"/>
    <property type="match status" value="1"/>
</dbReference>
<evidence type="ECO:0000313" key="7">
    <source>
        <dbReference type="EMBL" id="POY72323.1"/>
    </source>
</evidence>
<evidence type="ECO:0000259" key="6">
    <source>
        <dbReference type="SMART" id="SM00382"/>
    </source>
</evidence>
<accession>A0A2S5B6A9</accession>
<dbReference type="PANTHER" id="PTHR45991">
    <property type="entry name" value="PACHYTENE CHECKPOINT PROTEIN 2"/>
    <property type="match status" value="1"/>
</dbReference>
<feature type="compositionally biased region" description="Basic and acidic residues" evidence="5">
    <location>
        <begin position="93"/>
        <end position="104"/>
    </location>
</feature>
<dbReference type="PANTHER" id="PTHR45991:SF1">
    <property type="entry name" value="PACHYTENE CHECKPOINT PROTEIN 2 HOMOLOG"/>
    <property type="match status" value="1"/>
</dbReference>
<name>A0A2S5B6A9_9BASI</name>
<dbReference type="GO" id="GO:0007131">
    <property type="term" value="P:reciprocal meiotic recombination"/>
    <property type="evidence" value="ECO:0007669"/>
    <property type="project" value="TreeGrafter"/>
</dbReference>
<dbReference type="GO" id="GO:0005634">
    <property type="term" value="C:nucleus"/>
    <property type="evidence" value="ECO:0007669"/>
    <property type="project" value="TreeGrafter"/>
</dbReference>
<evidence type="ECO:0000313" key="8">
    <source>
        <dbReference type="Proteomes" id="UP000237144"/>
    </source>
</evidence>
<protein>
    <recommendedName>
        <fullName evidence="6">AAA+ ATPase domain-containing protein</fullName>
    </recommendedName>
</protein>
<dbReference type="InterPro" id="IPR003959">
    <property type="entry name" value="ATPase_AAA_core"/>
</dbReference>
<evidence type="ECO:0000256" key="1">
    <source>
        <dbReference type="ARBA" id="ARBA00007271"/>
    </source>
</evidence>
<dbReference type="AlphaFoldDB" id="A0A2S5B6A9"/>
<dbReference type="OrthoDB" id="10042665at2759"/>
<comment type="caution">
    <text evidence="7">The sequence shown here is derived from an EMBL/GenBank/DDBJ whole genome shotgun (WGS) entry which is preliminary data.</text>
</comment>
<dbReference type="FunFam" id="3.40.50.300:FF:000680">
    <property type="entry name" value="pachytene checkpoint protein 2 homolog"/>
    <property type="match status" value="1"/>
</dbReference>
<evidence type="ECO:0000256" key="4">
    <source>
        <dbReference type="ARBA" id="ARBA00023254"/>
    </source>
</evidence>
<dbReference type="GO" id="GO:0051598">
    <property type="term" value="P:meiotic recombination checkpoint signaling"/>
    <property type="evidence" value="ECO:0007669"/>
    <property type="project" value="TreeGrafter"/>
</dbReference>
<reference evidence="7 8" key="1">
    <citation type="journal article" date="2018" name="Front. Microbiol.">
        <title>Prospects for Fungal Bioremediation of Acidic Radioactive Waste Sites: Characterization and Genome Sequence of Rhodotorula taiwanensis MD1149.</title>
        <authorList>
            <person name="Tkavc R."/>
            <person name="Matrosova V.Y."/>
            <person name="Grichenko O.E."/>
            <person name="Gostincar C."/>
            <person name="Volpe R.P."/>
            <person name="Klimenkova P."/>
            <person name="Gaidamakova E.K."/>
            <person name="Zhou C.E."/>
            <person name="Stewart B.J."/>
            <person name="Lyman M.G."/>
            <person name="Malfatti S.A."/>
            <person name="Rubinfeld B."/>
            <person name="Courtot M."/>
            <person name="Singh J."/>
            <person name="Dalgard C.L."/>
            <person name="Hamilton T."/>
            <person name="Frey K.G."/>
            <person name="Gunde-Cimerman N."/>
            <person name="Dugan L."/>
            <person name="Daly M.J."/>
        </authorList>
    </citation>
    <scope>NUCLEOTIDE SEQUENCE [LARGE SCALE GENOMIC DNA]</scope>
    <source>
        <strain evidence="7 8">MD1149</strain>
    </source>
</reference>
<dbReference type="GO" id="GO:0005694">
    <property type="term" value="C:chromosome"/>
    <property type="evidence" value="ECO:0007669"/>
    <property type="project" value="TreeGrafter"/>
</dbReference>
<dbReference type="EMBL" id="PJQD01000050">
    <property type="protein sequence ID" value="POY72323.1"/>
    <property type="molecule type" value="Genomic_DNA"/>
</dbReference>
<keyword evidence="4" id="KW-0469">Meiosis</keyword>
<feature type="region of interest" description="Disordered" evidence="5">
    <location>
        <begin position="32"/>
        <end position="140"/>
    </location>
</feature>